<organism evidence="2 3">
    <name type="scientific">Caligus rogercresseyi</name>
    <name type="common">Sea louse</name>
    <dbReference type="NCBI Taxonomy" id="217165"/>
    <lineage>
        <taxon>Eukaryota</taxon>
        <taxon>Metazoa</taxon>
        <taxon>Ecdysozoa</taxon>
        <taxon>Arthropoda</taxon>
        <taxon>Crustacea</taxon>
        <taxon>Multicrustacea</taxon>
        <taxon>Hexanauplia</taxon>
        <taxon>Copepoda</taxon>
        <taxon>Siphonostomatoida</taxon>
        <taxon>Caligidae</taxon>
        <taxon>Caligus</taxon>
    </lineage>
</organism>
<evidence type="ECO:0000313" key="3">
    <source>
        <dbReference type="Proteomes" id="UP000595437"/>
    </source>
</evidence>
<accession>A0A7T8GPD5</accession>
<name>A0A7T8GPD5_CALRO</name>
<dbReference type="EMBL" id="CP045907">
    <property type="protein sequence ID" value="QQP35061.1"/>
    <property type="molecule type" value="Genomic_DNA"/>
</dbReference>
<proteinExistence type="predicted"/>
<feature type="region of interest" description="Disordered" evidence="1">
    <location>
        <begin position="65"/>
        <end position="89"/>
    </location>
</feature>
<protein>
    <submittedName>
        <fullName evidence="2">Uncharacterized protein</fullName>
    </submittedName>
</protein>
<evidence type="ECO:0000313" key="2">
    <source>
        <dbReference type="EMBL" id="QQP35061.1"/>
    </source>
</evidence>
<evidence type="ECO:0000256" key="1">
    <source>
        <dbReference type="SAM" id="MobiDB-lite"/>
    </source>
</evidence>
<gene>
    <name evidence="2" type="ORF">FKW44_023179</name>
</gene>
<keyword evidence="3" id="KW-1185">Reference proteome</keyword>
<reference evidence="3" key="1">
    <citation type="submission" date="2021-01" db="EMBL/GenBank/DDBJ databases">
        <title>Caligus Genome Assembly.</title>
        <authorList>
            <person name="Gallardo-Escarate C."/>
        </authorList>
    </citation>
    <scope>NUCLEOTIDE SEQUENCE [LARGE SCALE GENOMIC DNA]</scope>
</reference>
<dbReference type="AlphaFoldDB" id="A0A7T8GPD5"/>
<dbReference type="Proteomes" id="UP000595437">
    <property type="component" value="Chromosome 18"/>
</dbReference>
<sequence length="89" mass="10311">MERISELKNTMPRFNGQQGSNLNMFISNIERIQKVQEISDANTAELAHSYMTGEVSEWYSIMKKKDDKTATSWKKNENRPSDKISRSIP</sequence>